<gene>
    <name evidence="1" type="ORF">ES332_D03G040000v1</name>
</gene>
<dbReference type="Proteomes" id="UP000322667">
    <property type="component" value="Chromosome D03"/>
</dbReference>
<protein>
    <submittedName>
        <fullName evidence="1">Uncharacterized protein</fullName>
    </submittedName>
</protein>
<organism evidence="1 2">
    <name type="scientific">Gossypium tomentosum</name>
    <name type="common">Hawaiian cotton</name>
    <name type="synonym">Gossypium sandvicense</name>
    <dbReference type="NCBI Taxonomy" id="34277"/>
    <lineage>
        <taxon>Eukaryota</taxon>
        <taxon>Viridiplantae</taxon>
        <taxon>Streptophyta</taxon>
        <taxon>Embryophyta</taxon>
        <taxon>Tracheophyta</taxon>
        <taxon>Spermatophyta</taxon>
        <taxon>Magnoliopsida</taxon>
        <taxon>eudicotyledons</taxon>
        <taxon>Gunneridae</taxon>
        <taxon>Pentapetalae</taxon>
        <taxon>rosids</taxon>
        <taxon>malvids</taxon>
        <taxon>Malvales</taxon>
        <taxon>Malvaceae</taxon>
        <taxon>Malvoideae</taxon>
        <taxon>Gossypium</taxon>
    </lineage>
</organism>
<sequence length="145" mass="16419">MHNGKRCLGNCTFLTKVAKMICTRQLSSTNKTVELVDSKTNGDLSRSKSESMNADENLLSDKRCLVGFCSRSSTAGLKVELCRLLEEKKSAVLSEERKIRRQNYSTSPACFTIWEGSWRLCEFWVMRSAIVLKTLCRRLILSGEV</sequence>
<reference evidence="1 2" key="1">
    <citation type="submission" date="2019-07" db="EMBL/GenBank/DDBJ databases">
        <title>WGS assembly of Gossypium tomentosum.</title>
        <authorList>
            <person name="Chen Z.J."/>
            <person name="Sreedasyam A."/>
            <person name="Ando A."/>
            <person name="Song Q."/>
            <person name="De L."/>
            <person name="Hulse-Kemp A."/>
            <person name="Ding M."/>
            <person name="Ye W."/>
            <person name="Kirkbride R."/>
            <person name="Jenkins J."/>
            <person name="Plott C."/>
            <person name="Lovell J."/>
            <person name="Lin Y.-M."/>
            <person name="Vaughn R."/>
            <person name="Liu B."/>
            <person name="Li W."/>
            <person name="Simpson S."/>
            <person name="Scheffler B."/>
            <person name="Saski C."/>
            <person name="Grover C."/>
            <person name="Hu G."/>
            <person name="Conover J."/>
            <person name="Carlson J."/>
            <person name="Shu S."/>
            <person name="Boston L."/>
            <person name="Williams M."/>
            <person name="Peterson D."/>
            <person name="Mcgee K."/>
            <person name="Jones D."/>
            <person name="Wendel J."/>
            <person name="Stelly D."/>
            <person name="Grimwood J."/>
            <person name="Schmutz J."/>
        </authorList>
    </citation>
    <scope>NUCLEOTIDE SEQUENCE [LARGE SCALE GENOMIC DNA]</scope>
    <source>
        <strain evidence="1">7179.01</strain>
    </source>
</reference>
<keyword evidence="2" id="KW-1185">Reference proteome</keyword>
<dbReference type="AlphaFoldDB" id="A0A5D2LKD0"/>
<dbReference type="EMBL" id="CM017625">
    <property type="protein sequence ID" value="TYH79124.1"/>
    <property type="molecule type" value="Genomic_DNA"/>
</dbReference>
<proteinExistence type="predicted"/>
<name>A0A5D2LKD0_GOSTO</name>
<accession>A0A5D2LKD0</accession>
<evidence type="ECO:0000313" key="2">
    <source>
        <dbReference type="Proteomes" id="UP000322667"/>
    </source>
</evidence>
<evidence type="ECO:0000313" key="1">
    <source>
        <dbReference type="EMBL" id="TYH79124.1"/>
    </source>
</evidence>